<name>A0A6G8F1E4_9BACT</name>
<dbReference type="GO" id="GO:0016787">
    <property type="term" value="F:hydrolase activity"/>
    <property type="evidence" value="ECO:0007669"/>
    <property type="project" value="UniProtKB-KW"/>
</dbReference>
<gene>
    <name evidence="2" type="ORF">Prevot485_0770</name>
</gene>
<dbReference type="InterPro" id="IPR010905">
    <property type="entry name" value="Glyco_hydro_88"/>
</dbReference>
<dbReference type="AlphaFoldDB" id="A0A6G8F1E4"/>
<dbReference type="Gene3D" id="1.50.10.10">
    <property type="match status" value="1"/>
</dbReference>
<dbReference type="InterPro" id="IPR012341">
    <property type="entry name" value="6hp_glycosidase-like_sf"/>
</dbReference>
<accession>A0A6G8F1E4</accession>
<dbReference type="PANTHER" id="PTHR33886">
    <property type="entry name" value="UNSATURATED RHAMNOGALACTURONAN HYDROLASE (EUROFUNG)"/>
    <property type="match status" value="1"/>
</dbReference>
<protein>
    <submittedName>
        <fullName evidence="2">Glycosyl hydrolase family 88</fullName>
    </submittedName>
</protein>
<organism evidence="2">
    <name type="scientific">uncultured Prevotella sp</name>
    <dbReference type="NCBI Taxonomy" id="159272"/>
    <lineage>
        <taxon>Bacteria</taxon>
        <taxon>Pseudomonadati</taxon>
        <taxon>Bacteroidota</taxon>
        <taxon>Bacteroidia</taxon>
        <taxon>Bacteroidales</taxon>
        <taxon>Prevotellaceae</taxon>
        <taxon>Prevotella</taxon>
        <taxon>environmental samples</taxon>
    </lineage>
</organism>
<dbReference type="InterPro" id="IPR052043">
    <property type="entry name" value="PolySaccharide_Degr_Enz"/>
</dbReference>
<evidence type="ECO:0000256" key="1">
    <source>
        <dbReference type="ARBA" id="ARBA00022801"/>
    </source>
</evidence>
<dbReference type="Pfam" id="PF07470">
    <property type="entry name" value="Glyco_hydro_88"/>
    <property type="match status" value="1"/>
</dbReference>
<dbReference type="SUPFAM" id="SSF48208">
    <property type="entry name" value="Six-hairpin glycosidases"/>
    <property type="match status" value="1"/>
</dbReference>
<evidence type="ECO:0000313" key="2">
    <source>
        <dbReference type="EMBL" id="QIM09978.1"/>
    </source>
</evidence>
<dbReference type="InterPro" id="IPR008928">
    <property type="entry name" value="6-hairpin_glycosidase_sf"/>
</dbReference>
<dbReference type="PANTHER" id="PTHR33886:SF8">
    <property type="entry name" value="UNSATURATED RHAMNOGALACTURONAN HYDROLASE (EUROFUNG)"/>
    <property type="match status" value="1"/>
</dbReference>
<reference evidence="2" key="1">
    <citation type="journal article" date="2020" name="J. ISSAAS">
        <title>Lactobacilli and other gastrointestinal microbiota of Peromyscus leucopus, reservoir host for agents of Lyme disease and other zoonoses in North America.</title>
        <authorList>
            <person name="Milovic A."/>
            <person name="Bassam K."/>
            <person name="Shao H."/>
            <person name="Chatzistamou I."/>
            <person name="Tufts D.M."/>
            <person name="Diuk-Wasser M."/>
            <person name="Barbour A.G."/>
        </authorList>
    </citation>
    <scope>NUCLEOTIDE SEQUENCE</scope>
    <source>
        <strain evidence="2">LL70</strain>
    </source>
</reference>
<dbReference type="GO" id="GO:0005975">
    <property type="term" value="P:carbohydrate metabolic process"/>
    <property type="evidence" value="ECO:0007669"/>
    <property type="project" value="InterPro"/>
</dbReference>
<keyword evidence="1 2" id="KW-0378">Hydrolase</keyword>
<dbReference type="EMBL" id="MN990733">
    <property type="protein sequence ID" value="QIM09978.1"/>
    <property type="molecule type" value="Genomic_DNA"/>
</dbReference>
<sequence length="463" mass="52478">MKPLLTLTLAIALTAQCADIHAQNEINDQNTPLHLMQPQYDTPYGIPEEKDVKATIDRVLTYLEQAMPAKVEDGRLAKGSFRLTSYEAGVLYAAMLNAASSTGDERFARFATDRLSLIATQAPKELRELKKDKEYDAQMRMVLFPGALDDCGAMASAYCRLCIMKPGRLPYGAYTAVIDRYMNFVRNGQYRLPDGIFARHRPHHNTVWLDDMYMGVPCMAWHGVMNDDVTAIHDAVKQIKLFKERMWMPEKKLFRHGWVESMTPHPAYHWGRANGWGLLTMCEVLDAISKNGNTTNTQKDRAFVLDLLQQHIEGLSALQDKTGFWHQLLDRQDTYLETSCTAIYTYCMAHAINEGWIDAQTYGAQVLLAWQACQTKVNGKGQVEGTCVGTGMGFEPAFYAYRPVHHMAAHGYGPMIWAGSEVIRMLRNTHPKMNDSAIQFYKTRQNTDKPIFTEGNPDTEILW</sequence>
<proteinExistence type="predicted"/>